<organism evidence="2 3">
    <name type="scientific">Lasiosphaeris hirsuta</name>
    <dbReference type="NCBI Taxonomy" id="260670"/>
    <lineage>
        <taxon>Eukaryota</taxon>
        <taxon>Fungi</taxon>
        <taxon>Dikarya</taxon>
        <taxon>Ascomycota</taxon>
        <taxon>Pezizomycotina</taxon>
        <taxon>Sordariomycetes</taxon>
        <taxon>Sordariomycetidae</taxon>
        <taxon>Sordariales</taxon>
        <taxon>Lasiosphaeriaceae</taxon>
        <taxon>Lasiosphaeris</taxon>
    </lineage>
</organism>
<evidence type="ECO:0000256" key="1">
    <source>
        <dbReference type="SAM" id="MobiDB-lite"/>
    </source>
</evidence>
<evidence type="ECO:0000313" key="3">
    <source>
        <dbReference type="Proteomes" id="UP001172102"/>
    </source>
</evidence>
<feature type="region of interest" description="Disordered" evidence="1">
    <location>
        <begin position="529"/>
        <end position="551"/>
    </location>
</feature>
<feature type="compositionally biased region" description="Polar residues" evidence="1">
    <location>
        <begin position="224"/>
        <end position="233"/>
    </location>
</feature>
<name>A0AA40DIT8_9PEZI</name>
<comment type="caution">
    <text evidence="2">The sequence shown here is derived from an EMBL/GenBank/DDBJ whole genome shotgun (WGS) entry which is preliminary data.</text>
</comment>
<feature type="region of interest" description="Disordered" evidence="1">
    <location>
        <begin position="28"/>
        <end position="79"/>
    </location>
</feature>
<proteinExistence type="predicted"/>
<gene>
    <name evidence="2" type="ORF">B0H67DRAFT_649541</name>
</gene>
<accession>A0AA40DIT8</accession>
<dbReference type="EMBL" id="JAUKUA010000007">
    <property type="protein sequence ID" value="KAK0705184.1"/>
    <property type="molecule type" value="Genomic_DNA"/>
</dbReference>
<reference evidence="2" key="1">
    <citation type="submission" date="2023-06" db="EMBL/GenBank/DDBJ databases">
        <title>Genome-scale phylogeny and comparative genomics of the fungal order Sordariales.</title>
        <authorList>
            <consortium name="Lawrence Berkeley National Laboratory"/>
            <person name="Hensen N."/>
            <person name="Bonometti L."/>
            <person name="Westerberg I."/>
            <person name="Brannstrom I.O."/>
            <person name="Guillou S."/>
            <person name="Cros-Aarteil S."/>
            <person name="Calhoun S."/>
            <person name="Haridas S."/>
            <person name="Kuo A."/>
            <person name="Mondo S."/>
            <person name="Pangilinan J."/>
            <person name="Riley R."/>
            <person name="Labutti K."/>
            <person name="Andreopoulos B."/>
            <person name="Lipzen A."/>
            <person name="Chen C."/>
            <person name="Yanf M."/>
            <person name="Daum C."/>
            <person name="Ng V."/>
            <person name="Clum A."/>
            <person name="Steindorff A."/>
            <person name="Ohm R."/>
            <person name="Martin F."/>
            <person name="Silar P."/>
            <person name="Natvig D."/>
            <person name="Lalanne C."/>
            <person name="Gautier V."/>
            <person name="Ament-Velasquez S.L."/>
            <person name="Kruys A."/>
            <person name="Hutchinson M.I."/>
            <person name="Powell A.J."/>
            <person name="Barry K."/>
            <person name="Miller A.N."/>
            <person name="Grigoriev I.V."/>
            <person name="Debuchy R."/>
            <person name="Gladieux P."/>
            <person name="Thoren M.H."/>
            <person name="Johannesson H."/>
        </authorList>
    </citation>
    <scope>NUCLEOTIDE SEQUENCE</scope>
    <source>
        <strain evidence="2">SMH4607-1</strain>
    </source>
</reference>
<evidence type="ECO:0008006" key="4">
    <source>
        <dbReference type="Google" id="ProtNLM"/>
    </source>
</evidence>
<dbReference type="AlphaFoldDB" id="A0AA40DIT8"/>
<evidence type="ECO:0000313" key="2">
    <source>
        <dbReference type="EMBL" id="KAK0705184.1"/>
    </source>
</evidence>
<feature type="region of interest" description="Disordered" evidence="1">
    <location>
        <begin position="204"/>
        <end position="233"/>
    </location>
</feature>
<feature type="compositionally biased region" description="Low complexity" evidence="1">
    <location>
        <begin position="34"/>
        <end position="69"/>
    </location>
</feature>
<keyword evidence="3" id="KW-1185">Reference proteome</keyword>
<protein>
    <recommendedName>
        <fullName evidence="4">HNH nuclease domain-containing protein</fullName>
    </recommendedName>
</protein>
<sequence length="551" mass="61662">MASKQGGTYRNQQRITVDFIGNKTISWVGEKEPSSSSASGHGMPSQSSIDLSSPAQPSDSSQPPSTQSSGTELPDPTSDSELRERFIDYVNKCIEALQVGMDEDTVLHDTSSQFEVLRIRSREDWKTGRNPKNISLSYFERRCDGYQATLSKVQDLWDNRRIKNPDKPVDAVISRPIGKNKATDEGVEIWSMKKQRMEQAQGISEISSDEEVDSVTLPTPPPTVDNQRAIGNNSDDRRTLMEKAVQKVPEWYAGRCVLSNALGAQGAHIVPVKALVKARRNHATYRAYLNMFWSDKGWDNRCSLDEIEKANILPLEAGAHYRWDRFNFAIWPIDHVSDTDPRHLWIQMVWLENTHERGGLVSGSWDHFDGTIGNYRPGIHVMGGKAELTKAAQRNISRLSTMAMSFYSGHRTQKSIAAAGALEDIFRGPPPDDHGNGSFCLSELQKSASWIPGKKSNGVKASGPISMRPKKRKLEEWNGCSPCLGEGVATNKNTRVKVARARARKNGRRSISVIRSHAPRLKSHSNFRYGLLDDPRQNCQDPNLRSWPPNK</sequence>
<dbReference type="Proteomes" id="UP001172102">
    <property type="component" value="Unassembled WGS sequence"/>
</dbReference>